<feature type="transmembrane region" description="Helical" evidence="6">
    <location>
        <begin position="209"/>
        <end position="229"/>
    </location>
</feature>
<evidence type="ECO:0000313" key="9">
    <source>
        <dbReference type="Proteomes" id="UP000184383"/>
    </source>
</evidence>
<dbReference type="Pfam" id="PF20684">
    <property type="entry name" value="Fung_rhodopsin"/>
    <property type="match status" value="1"/>
</dbReference>
<sequence length="351" mass="38576">MTSFEAANLSPAASTQARQRRTTIVMCVIALLFTILRVISRKKQSFKLAKDDWALFISLGFVYTLSGLNFGLVHNGMGLHQAALPAQNLIVIHKILLAFECIYTSSVAMIKISVLLMYHRILRSERSFRIAALILGLITIGWWISIVCVCIFQCNPIAKAWNIVLPGTCINLRGSFIGNGVPNIATDVAILSLPAPQVWKLHTSVLNRLGVIAIFGLGSFVLAASIYRFSTLFAFDIMDLTWTLATPCTWCVVECAMGVTCACLPTLRPLFKLVSAWFGCKVGAKDSPFSNIFGQMRQAEHPVWLGSDNGSPSCNGAVKDSQSTAGMDSMVSDEMFLRREMSVRGERIRLV</sequence>
<name>A0A1L9RSE5_ASPWE</name>
<dbReference type="GO" id="GO:0016020">
    <property type="term" value="C:membrane"/>
    <property type="evidence" value="ECO:0007669"/>
    <property type="project" value="UniProtKB-SubCell"/>
</dbReference>
<dbReference type="InterPro" id="IPR049326">
    <property type="entry name" value="Rhodopsin_dom_fungi"/>
</dbReference>
<accession>A0A1L9RSE5</accession>
<dbReference type="PANTHER" id="PTHR33048">
    <property type="entry name" value="PTH11-LIKE INTEGRAL MEMBRANE PROTEIN (AFU_ORTHOLOGUE AFUA_5G11245)"/>
    <property type="match status" value="1"/>
</dbReference>
<feature type="transmembrane region" description="Helical" evidence="6">
    <location>
        <begin position="52"/>
        <end position="72"/>
    </location>
</feature>
<evidence type="ECO:0000256" key="2">
    <source>
        <dbReference type="ARBA" id="ARBA00022692"/>
    </source>
</evidence>
<proteinExistence type="inferred from homology"/>
<protein>
    <recommendedName>
        <fullName evidence="7">Rhodopsin domain-containing protein</fullName>
    </recommendedName>
</protein>
<keyword evidence="9" id="KW-1185">Reference proteome</keyword>
<dbReference type="PANTHER" id="PTHR33048:SF151">
    <property type="entry name" value="INTEGRAL MEMBRANE PROTEIN"/>
    <property type="match status" value="1"/>
</dbReference>
<organism evidence="8 9">
    <name type="scientific">Aspergillus wentii DTO 134E9</name>
    <dbReference type="NCBI Taxonomy" id="1073089"/>
    <lineage>
        <taxon>Eukaryota</taxon>
        <taxon>Fungi</taxon>
        <taxon>Dikarya</taxon>
        <taxon>Ascomycota</taxon>
        <taxon>Pezizomycotina</taxon>
        <taxon>Eurotiomycetes</taxon>
        <taxon>Eurotiomycetidae</taxon>
        <taxon>Eurotiales</taxon>
        <taxon>Aspergillaceae</taxon>
        <taxon>Aspergillus</taxon>
        <taxon>Aspergillus subgen. Cremei</taxon>
    </lineage>
</organism>
<feature type="transmembrane region" description="Helical" evidence="6">
    <location>
        <begin position="130"/>
        <end position="158"/>
    </location>
</feature>
<keyword evidence="4 6" id="KW-0472">Membrane</keyword>
<comment type="subcellular location">
    <subcellularLocation>
        <location evidence="1">Membrane</location>
        <topology evidence="1">Multi-pass membrane protein</topology>
    </subcellularLocation>
</comment>
<dbReference type="AlphaFoldDB" id="A0A1L9RSE5"/>
<feature type="transmembrane region" description="Helical" evidence="6">
    <location>
        <begin position="23"/>
        <end position="40"/>
    </location>
</feature>
<dbReference type="Proteomes" id="UP000184383">
    <property type="component" value="Unassembled WGS sequence"/>
</dbReference>
<dbReference type="InterPro" id="IPR052337">
    <property type="entry name" value="SAT4-like"/>
</dbReference>
<reference evidence="9" key="1">
    <citation type="journal article" date="2017" name="Genome Biol.">
        <title>Comparative genomics reveals high biological diversity and specific adaptations in the industrially and medically important fungal genus Aspergillus.</title>
        <authorList>
            <person name="de Vries R.P."/>
            <person name="Riley R."/>
            <person name="Wiebenga A."/>
            <person name="Aguilar-Osorio G."/>
            <person name="Amillis S."/>
            <person name="Uchima C.A."/>
            <person name="Anderluh G."/>
            <person name="Asadollahi M."/>
            <person name="Askin M."/>
            <person name="Barry K."/>
            <person name="Battaglia E."/>
            <person name="Bayram O."/>
            <person name="Benocci T."/>
            <person name="Braus-Stromeyer S.A."/>
            <person name="Caldana C."/>
            <person name="Canovas D."/>
            <person name="Cerqueira G.C."/>
            <person name="Chen F."/>
            <person name="Chen W."/>
            <person name="Choi C."/>
            <person name="Clum A."/>
            <person name="Dos Santos R.A."/>
            <person name="Damasio A.R."/>
            <person name="Diallinas G."/>
            <person name="Emri T."/>
            <person name="Fekete E."/>
            <person name="Flipphi M."/>
            <person name="Freyberg S."/>
            <person name="Gallo A."/>
            <person name="Gournas C."/>
            <person name="Habgood R."/>
            <person name="Hainaut M."/>
            <person name="Harispe M.L."/>
            <person name="Henrissat B."/>
            <person name="Hilden K.S."/>
            <person name="Hope R."/>
            <person name="Hossain A."/>
            <person name="Karabika E."/>
            <person name="Karaffa L."/>
            <person name="Karanyi Z."/>
            <person name="Krasevec N."/>
            <person name="Kuo A."/>
            <person name="Kusch H."/>
            <person name="LaButti K."/>
            <person name="Lagendijk E.L."/>
            <person name="Lapidus A."/>
            <person name="Levasseur A."/>
            <person name="Lindquist E."/>
            <person name="Lipzen A."/>
            <person name="Logrieco A.F."/>
            <person name="MacCabe A."/>
            <person name="Maekelae M.R."/>
            <person name="Malavazi I."/>
            <person name="Melin P."/>
            <person name="Meyer V."/>
            <person name="Mielnichuk N."/>
            <person name="Miskei M."/>
            <person name="Molnar A.P."/>
            <person name="Mule G."/>
            <person name="Ngan C.Y."/>
            <person name="Orejas M."/>
            <person name="Orosz E."/>
            <person name="Ouedraogo J.P."/>
            <person name="Overkamp K.M."/>
            <person name="Park H.-S."/>
            <person name="Perrone G."/>
            <person name="Piumi F."/>
            <person name="Punt P.J."/>
            <person name="Ram A.F."/>
            <person name="Ramon A."/>
            <person name="Rauscher S."/>
            <person name="Record E."/>
            <person name="Riano-Pachon D.M."/>
            <person name="Robert V."/>
            <person name="Roehrig J."/>
            <person name="Ruller R."/>
            <person name="Salamov A."/>
            <person name="Salih N.S."/>
            <person name="Samson R.A."/>
            <person name="Sandor E."/>
            <person name="Sanguinetti M."/>
            <person name="Schuetze T."/>
            <person name="Sepcic K."/>
            <person name="Shelest E."/>
            <person name="Sherlock G."/>
            <person name="Sophianopoulou V."/>
            <person name="Squina F.M."/>
            <person name="Sun H."/>
            <person name="Susca A."/>
            <person name="Todd R.B."/>
            <person name="Tsang A."/>
            <person name="Unkles S.E."/>
            <person name="van de Wiele N."/>
            <person name="van Rossen-Uffink D."/>
            <person name="Oliveira J.V."/>
            <person name="Vesth T.C."/>
            <person name="Visser J."/>
            <person name="Yu J.-H."/>
            <person name="Zhou M."/>
            <person name="Andersen M.R."/>
            <person name="Archer D.B."/>
            <person name="Baker S.E."/>
            <person name="Benoit I."/>
            <person name="Brakhage A.A."/>
            <person name="Braus G.H."/>
            <person name="Fischer R."/>
            <person name="Frisvad J.C."/>
            <person name="Goldman G.H."/>
            <person name="Houbraken J."/>
            <person name="Oakley B."/>
            <person name="Pocsi I."/>
            <person name="Scazzocchio C."/>
            <person name="Seiboth B."/>
            <person name="vanKuyk P.A."/>
            <person name="Wortman J."/>
            <person name="Dyer P.S."/>
            <person name="Grigoriev I.V."/>
        </authorList>
    </citation>
    <scope>NUCLEOTIDE SEQUENCE [LARGE SCALE GENOMIC DNA]</scope>
    <source>
        <strain evidence="9">DTO 134E9</strain>
    </source>
</reference>
<evidence type="ECO:0000256" key="1">
    <source>
        <dbReference type="ARBA" id="ARBA00004141"/>
    </source>
</evidence>
<feature type="domain" description="Rhodopsin" evidence="7">
    <location>
        <begin position="36"/>
        <end position="272"/>
    </location>
</feature>
<dbReference type="VEuPathDB" id="FungiDB:ASPWEDRAFT_39579"/>
<gene>
    <name evidence="8" type="ORF">ASPWEDRAFT_39579</name>
</gene>
<dbReference type="GeneID" id="63750973"/>
<evidence type="ECO:0000256" key="5">
    <source>
        <dbReference type="ARBA" id="ARBA00038359"/>
    </source>
</evidence>
<evidence type="ECO:0000313" key="8">
    <source>
        <dbReference type="EMBL" id="OJJ37845.1"/>
    </source>
</evidence>
<comment type="similarity">
    <text evidence="5">Belongs to the SAT4 family.</text>
</comment>
<feature type="transmembrane region" description="Helical" evidence="6">
    <location>
        <begin position="92"/>
        <end position="118"/>
    </location>
</feature>
<evidence type="ECO:0000256" key="6">
    <source>
        <dbReference type="SAM" id="Phobius"/>
    </source>
</evidence>
<keyword evidence="2 6" id="KW-0812">Transmembrane</keyword>
<dbReference type="EMBL" id="KV878211">
    <property type="protein sequence ID" value="OJJ37845.1"/>
    <property type="molecule type" value="Genomic_DNA"/>
</dbReference>
<evidence type="ECO:0000256" key="4">
    <source>
        <dbReference type="ARBA" id="ARBA00023136"/>
    </source>
</evidence>
<evidence type="ECO:0000256" key="3">
    <source>
        <dbReference type="ARBA" id="ARBA00022989"/>
    </source>
</evidence>
<dbReference type="RefSeq" id="XP_040691521.1">
    <property type="nucleotide sequence ID" value="XM_040835125.1"/>
</dbReference>
<dbReference type="OrthoDB" id="10017208at2759"/>
<evidence type="ECO:0000259" key="7">
    <source>
        <dbReference type="Pfam" id="PF20684"/>
    </source>
</evidence>
<keyword evidence="3 6" id="KW-1133">Transmembrane helix</keyword>
<dbReference type="STRING" id="1073089.A0A1L9RSE5"/>